<evidence type="ECO:0000256" key="1">
    <source>
        <dbReference type="ARBA" id="ARBA00000085"/>
    </source>
</evidence>
<name>A0ABS1DAM0_9PROT</name>
<dbReference type="SMART" id="SM00091">
    <property type="entry name" value="PAS"/>
    <property type="match status" value="1"/>
</dbReference>
<evidence type="ECO:0000256" key="4">
    <source>
        <dbReference type="ARBA" id="ARBA00022679"/>
    </source>
</evidence>
<keyword evidence="11" id="KW-1185">Reference proteome</keyword>
<dbReference type="InterPro" id="IPR013656">
    <property type="entry name" value="PAS_4"/>
</dbReference>
<dbReference type="InterPro" id="IPR003661">
    <property type="entry name" value="HisK_dim/P_dom"/>
</dbReference>
<dbReference type="EC" id="2.7.13.3" evidence="2"/>
<dbReference type="SMART" id="SM00387">
    <property type="entry name" value="HATPase_c"/>
    <property type="match status" value="1"/>
</dbReference>
<sequence>MSDTPRPARILRAILWLSAPALGVLLVLVGAGALGLLPALLGALAVLAGVGLLLAPHFRAVAALRAYVDQLRGLWNEEGELPNPPAVDSPGLDPALGQAIADTARERQSRRRELRAVVAGNEAVLSGLPDPLLLIDSAGRVVGANPAAKQLFSERVVGRDLASVLRHPDLLQTVDRVLAGGADQEIDFAANSGEIEQHFSARVARLPSRGPDGAVAVCSLHDVTGIKRAEQMRADFVANASHELRTPLSSLLGFIETLQGAAKEDTDARERFLEIMQREAQRMSHLVEDLLSLSRIELDEHTPPTERADLRAVLERVQNAAEIRAQKKGMTVELAVTGAPAVIGDADQLTQVFQNLIDNAVKYGRQGTAIRLEAGPADRATGRPSRRARRGVAVAVIDQGEGIPRKHIPRLTERFYRVDTARSRELGGTGLGLAIVKHIVNRHRGQLEIDSTPGEGSRFTVYLPAAEGGSEAADDQGQQAAQ</sequence>
<comment type="caution">
    <text evidence="10">The sequence shown here is derived from an EMBL/GenBank/DDBJ whole genome shotgun (WGS) entry which is preliminary data.</text>
</comment>
<dbReference type="PANTHER" id="PTHR45453:SF1">
    <property type="entry name" value="PHOSPHATE REGULON SENSOR PROTEIN PHOR"/>
    <property type="match status" value="1"/>
</dbReference>
<dbReference type="InterPro" id="IPR036890">
    <property type="entry name" value="HATPase_C_sf"/>
</dbReference>
<accession>A0ABS1DAM0</accession>
<keyword evidence="7 8" id="KW-0472">Membrane</keyword>
<protein>
    <recommendedName>
        <fullName evidence="2">histidine kinase</fullName>
        <ecNumber evidence="2">2.7.13.3</ecNumber>
    </recommendedName>
</protein>
<keyword evidence="8" id="KW-0812">Transmembrane</keyword>
<dbReference type="PROSITE" id="PS50109">
    <property type="entry name" value="HIS_KIN"/>
    <property type="match status" value="1"/>
</dbReference>
<dbReference type="PANTHER" id="PTHR45453">
    <property type="entry name" value="PHOSPHATE REGULON SENSOR PROTEIN PHOR"/>
    <property type="match status" value="1"/>
</dbReference>
<dbReference type="SUPFAM" id="SSF47384">
    <property type="entry name" value="Homodimeric domain of signal transducing histidine kinase"/>
    <property type="match status" value="1"/>
</dbReference>
<dbReference type="SUPFAM" id="SSF55874">
    <property type="entry name" value="ATPase domain of HSP90 chaperone/DNA topoisomerase II/histidine kinase"/>
    <property type="match status" value="1"/>
</dbReference>
<dbReference type="PRINTS" id="PR00344">
    <property type="entry name" value="BCTRLSENSOR"/>
</dbReference>
<dbReference type="Pfam" id="PF00512">
    <property type="entry name" value="HisKA"/>
    <property type="match status" value="1"/>
</dbReference>
<dbReference type="EMBL" id="NRRL01000007">
    <property type="protein sequence ID" value="MBK1667482.1"/>
    <property type="molecule type" value="Genomic_DNA"/>
</dbReference>
<reference evidence="10 11" key="1">
    <citation type="journal article" date="2020" name="Microorganisms">
        <title>Osmotic Adaptation and Compatible Solute Biosynthesis of Phototrophic Bacteria as Revealed from Genome Analyses.</title>
        <authorList>
            <person name="Imhoff J.F."/>
            <person name="Rahn T."/>
            <person name="Kunzel S."/>
            <person name="Keller A."/>
            <person name="Neulinger S.C."/>
        </authorList>
    </citation>
    <scope>NUCLEOTIDE SEQUENCE [LARGE SCALE GENOMIC DNA]</scope>
    <source>
        <strain evidence="10 11">DSM 9895</strain>
    </source>
</reference>
<dbReference type="Gene3D" id="1.10.287.130">
    <property type="match status" value="1"/>
</dbReference>
<dbReference type="InterPro" id="IPR050351">
    <property type="entry name" value="BphY/WalK/GraS-like"/>
</dbReference>
<dbReference type="InterPro" id="IPR035965">
    <property type="entry name" value="PAS-like_dom_sf"/>
</dbReference>
<dbReference type="Pfam" id="PF08448">
    <property type="entry name" value="PAS_4"/>
    <property type="match status" value="1"/>
</dbReference>
<evidence type="ECO:0000256" key="6">
    <source>
        <dbReference type="ARBA" id="ARBA00023012"/>
    </source>
</evidence>
<evidence type="ECO:0000256" key="3">
    <source>
        <dbReference type="ARBA" id="ARBA00022553"/>
    </source>
</evidence>
<dbReference type="NCBIfam" id="TIGR00229">
    <property type="entry name" value="sensory_box"/>
    <property type="match status" value="1"/>
</dbReference>
<comment type="catalytic activity">
    <reaction evidence="1">
        <text>ATP + protein L-histidine = ADP + protein N-phospho-L-histidine.</text>
        <dbReference type="EC" id="2.7.13.3"/>
    </reaction>
</comment>
<dbReference type="CDD" id="cd00130">
    <property type="entry name" value="PAS"/>
    <property type="match status" value="1"/>
</dbReference>
<gene>
    <name evidence="10" type="ORF">CKO28_05485</name>
</gene>
<evidence type="ECO:0000256" key="5">
    <source>
        <dbReference type="ARBA" id="ARBA00022777"/>
    </source>
</evidence>
<dbReference type="Gene3D" id="3.30.450.20">
    <property type="entry name" value="PAS domain"/>
    <property type="match status" value="1"/>
</dbReference>
<evidence type="ECO:0000256" key="8">
    <source>
        <dbReference type="SAM" id="Phobius"/>
    </source>
</evidence>
<feature type="domain" description="Histidine kinase" evidence="9">
    <location>
        <begin position="239"/>
        <end position="467"/>
    </location>
</feature>
<dbReference type="SUPFAM" id="SSF55785">
    <property type="entry name" value="PYP-like sensor domain (PAS domain)"/>
    <property type="match status" value="1"/>
</dbReference>
<evidence type="ECO:0000256" key="7">
    <source>
        <dbReference type="ARBA" id="ARBA00023136"/>
    </source>
</evidence>
<keyword evidence="4" id="KW-0808">Transferase</keyword>
<keyword evidence="6" id="KW-0902">Two-component regulatory system</keyword>
<dbReference type="CDD" id="cd00082">
    <property type="entry name" value="HisKA"/>
    <property type="match status" value="1"/>
</dbReference>
<feature type="transmembrane region" description="Helical" evidence="8">
    <location>
        <begin position="12"/>
        <end position="30"/>
    </location>
</feature>
<dbReference type="InterPro" id="IPR036097">
    <property type="entry name" value="HisK_dim/P_sf"/>
</dbReference>
<proteinExistence type="predicted"/>
<dbReference type="Pfam" id="PF02518">
    <property type="entry name" value="HATPase_c"/>
    <property type="match status" value="1"/>
</dbReference>
<feature type="transmembrane region" description="Helical" evidence="8">
    <location>
        <begin position="36"/>
        <end position="55"/>
    </location>
</feature>
<evidence type="ECO:0000313" key="11">
    <source>
        <dbReference type="Proteomes" id="UP001296873"/>
    </source>
</evidence>
<dbReference type="SMART" id="SM00388">
    <property type="entry name" value="HisKA"/>
    <property type="match status" value="1"/>
</dbReference>
<organism evidence="10 11">
    <name type="scientific">Rhodovibrio sodomensis</name>
    <dbReference type="NCBI Taxonomy" id="1088"/>
    <lineage>
        <taxon>Bacteria</taxon>
        <taxon>Pseudomonadati</taxon>
        <taxon>Pseudomonadota</taxon>
        <taxon>Alphaproteobacteria</taxon>
        <taxon>Rhodospirillales</taxon>
        <taxon>Rhodovibrionaceae</taxon>
        <taxon>Rhodovibrio</taxon>
    </lineage>
</organism>
<keyword evidence="3" id="KW-0597">Phosphoprotein</keyword>
<dbReference type="InterPro" id="IPR000014">
    <property type="entry name" value="PAS"/>
</dbReference>
<evidence type="ECO:0000256" key="2">
    <source>
        <dbReference type="ARBA" id="ARBA00012438"/>
    </source>
</evidence>
<dbReference type="Gene3D" id="3.30.565.10">
    <property type="entry name" value="Histidine kinase-like ATPase, C-terminal domain"/>
    <property type="match status" value="1"/>
</dbReference>
<evidence type="ECO:0000259" key="9">
    <source>
        <dbReference type="PROSITE" id="PS50109"/>
    </source>
</evidence>
<dbReference type="InterPro" id="IPR003594">
    <property type="entry name" value="HATPase_dom"/>
</dbReference>
<dbReference type="InterPro" id="IPR004358">
    <property type="entry name" value="Sig_transdc_His_kin-like_C"/>
</dbReference>
<keyword evidence="8" id="KW-1133">Transmembrane helix</keyword>
<dbReference type="InterPro" id="IPR005467">
    <property type="entry name" value="His_kinase_dom"/>
</dbReference>
<keyword evidence="5" id="KW-0418">Kinase</keyword>
<evidence type="ECO:0000313" key="10">
    <source>
        <dbReference type="EMBL" id="MBK1667482.1"/>
    </source>
</evidence>
<dbReference type="Proteomes" id="UP001296873">
    <property type="component" value="Unassembled WGS sequence"/>
</dbReference>